<dbReference type="HOGENOM" id="CLU_2285261_0_0_6"/>
<gene>
    <name evidence="1" type="ORF">Acaty_c2203</name>
</gene>
<dbReference type="GeneID" id="92932271"/>
<evidence type="ECO:0000313" key="1">
    <source>
        <dbReference type="EMBL" id="AIA56057.1"/>
    </source>
</evidence>
<dbReference type="eggNOG" id="ENOG502ZDWQ">
    <property type="taxonomic scope" value="Bacteria"/>
</dbReference>
<name>A0A060A1P4_ACICK</name>
<evidence type="ECO:0000313" key="2">
    <source>
        <dbReference type="Proteomes" id="UP000005522"/>
    </source>
</evidence>
<sequence>MNRNDFKEHSRITVTWRDKEGKLRPGNFYVYALLKDAMIVRATDKDGLLRKLPYADVLRIVKAKEVAPQDRYLIPEEVLKEANWKDRDVMMRYSSSPHRGK</sequence>
<dbReference type="EMBL" id="CP005986">
    <property type="protein sequence ID" value="AIA56057.1"/>
    <property type="molecule type" value="Genomic_DNA"/>
</dbReference>
<protein>
    <submittedName>
        <fullName evidence="1">Uncharacterized protein</fullName>
    </submittedName>
</protein>
<dbReference type="AlphaFoldDB" id="A0A060A1P4"/>
<accession>A0A060A1P4</accession>
<proteinExistence type="predicted"/>
<reference evidence="1 2" key="1">
    <citation type="journal article" date="2009" name="J. Bacteriol.">
        <title>Draft genome sequence of the extremely acidophilic bacterium Acidithiobacillus caldus ATCC 51756 reveals metabolic versatility in the genus Acidithiobacillus.</title>
        <authorList>
            <person name="Valdes J."/>
            <person name="Quatrini R."/>
            <person name="Hallberg K."/>
            <person name="Dopson M."/>
            <person name="Valenzuela P.D."/>
            <person name="Holmes D.S."/>
        </authorList>
    </citation>
    <scope>NUCLEOTIDE SEQUENCE [LARGE SCALE GENOMIC DNA]</scope>
    <source>
        <strain evidence="2">ATCC 51756 / DSM 8584 / KU</strain>
    </source>
</reference>
<dbReference type="KEGG" id="acz:Acaty_c2203"/>
<dbReference type="RefSeq" id="WP_004868566.1">
    <property type="nucleotide sequence ID" value="NZ_CP005986.1"/>
</dbReference>
<dbReference type="Proteomes" id="UP000005522">
    <property type="component" value="Chromosome"/>
</dbReference>
<organism evidence="1 2">
    <name type="scientific">Acidithiobacillus caldus (strain ATCC 51756 / DSM 8584 / KU)</name>
    <dbReference type="NCBI Taxonomy" id="637389"/>
    <lineage>
        <taxon>Bacteria</taxon>
        <taxon>Pseudomonadati</taxon>
        <taxon>Pseudomonadota</taxon>
        <taxon>Acidithiobacillia</taxon>
        <taxon>Acidithiobacillales</taxon>
        <taxon>Acidithiobacillaceae</taxon>
        <taxon>Acidithiobacillus</taxon>
    </lineage>
</organism>